<dbReference type="AlphaFoldDB" id="A0A0F9QJ55"/>
<evidence type="ECO:0000313" key="6">
    <source>
        <dbReference type="EMBL" id="KKN42524.1"/>
    </source>
</evidence>
<dbReference type="PANTHER" id="PTHR43000">
    <property type="entry name" value="DTDP-D-GLUCOSE 4,6-DEHYDRATASE-RELATED"/>
    <property type="match status" value="1"/>
</dbReference>
<feature type="region of interest" description="Disordered" evidence="4">
    <location>
        <begin position="97"/>
        <end position="119"/>
    </location>
</feature>
<keyword evidence="3" id="KW-0456">Lyase</keyword>
<comment type="cofactor">
    <cofactor evidence="1">
        <name>NAD(+)</name>
        <dbReference type="ChEBI" id="CHEBI:57540"/>
    </cofactor>
</comment>
<dbReference type="InterPro" id="IPR016040">
    <property type="entry name" value="NAD(P)-bd_dom"/>
</dbReference>
<dbReference type="GO" id="GO:0008460">
    <property type="term" value="F:dTDP-glucose 4,6-dehydratase activity"/>
    <property type="evidence" value="ECO:0007669"/>
    <property type="project" value="InterPro"/>
</dbReference>
<dbReference type="InterPro" id="IPR036291">
    <property type="entry name" value="NAD(P)-bd_dom_sf"/>
</dbReference>
<name>A0A0F9QJ55_9ZZZZ</name>
<dbReference type="SUPFAM" id="SSF51735">
    <property type="entry name" value="NAD(P)-binding Rossmann-fold domains"/>
    <property type="match status" value="1"/>
</dbReference>
<dbReference type="EMBL" id="LAZR01001575">
    <property type="protein sequence ID" value="KKN42524.1"/>
    <property type="molecule type" value="Genomic_DNA"/>
</dbReference>
<evidence type="ECO:0000256" key="3">
    <source>
        <dbReference type="ARBA" id="ARBA00023239"/>
    </source>
</evidence>
<accession>A0A0F9QJ55</accession>
<dbReference type="GO" id="GO:0009225">
    <property type="term" value="P:nucleotide-sugar metabolic process"/>
    <property type="evidence" value="ECO:0007669"/>
    <property type="project" value="InterPro"/>
</dbReference>
<dbReference type="NCBIfam" id="TIGR01181">
    <property type="entry name" value="dTDP_gluc_dehyt"/>
    <property type="match status" value="1"/>
</dbReference>
<reference evidence="6" key="1">
    <citation type="journal article" date="2015" name="Nature">
        <title>Complex archaea that bridge the gap between prokaryotes and eukaryotes.</title>
        <authorList>
            <person name="Spang A."/>
            <person name="Saw J.H."/>
            <person name="Jorgensen S.L."/>
            <person name="Zaremba-Niedzwiedzka K."/>
            <person name="Martijn J."/>
            <person name="Lind A.E."/>
            <person name="van Eijk R."/>
            <person name="Schleper C."/>
            <person name="Guy L."/>
            <person name="Ettema T.J."/>
        </authorList>
    </citation>
    <scope>NUCLEOTIDE SEQUENCE</scope>
</reference>
<dbReference type="Gene3D" id="3.90.25.10">
    <property type="entry name" value="UDP-galactose 4-epimerase, domain 1"/>
    <property type="match status" value="1"/>
</dbReference>
<evidence type="ECO:0000256" key="2">
    <source>
        <dbReference type="ARBA" id="ARBA00023027"/>
    </source>
</evidence>
<comment type="caution">
    <text evidence="6">The sequence shown here is derived from an EMBL/GenBank/DDBJ whole genome shotgun (WGS) entry which is preliminary data.</text>
</comment>
<evidence type="ECO:0000259" key="5">
    <source>
        <dbReference type="Pfam" id="PF16363"/>
    </source>
</evidence>
<evidence type="ECO:0000256" key="4">
    <source>
        <dbReference type="SAM" id="MobiDB-lite"/>
    </source>
</evidence>
<sequence length="283" mass="32233">MTYAGNEENLQDIKDSSRYFFIKGNICDKNLVIESLEGCDIIVNFAAESHVDKSINCCDDFFATNILGTATLLGASKELRIKRFLQISTDEVYGSLTKQDGSSKEKDLLSPSSPYSSSKASADLISLSYYKTYGLPVLITRSSNNYGPFQNNEKVIPKFITNLLRGEKVPLMGKGENIRDWLYVEDNCAAILTVMEKGKDGEIYNIGGENEKTNLEITKIILAGLEKDESWINEVPHRLGHDFRYSVDCYKIKKLGWEQNFSFEEGMEKTINWYKENRSWWKN</sequence>
<dbReference type="InterPro" id="IPR005888">
    <property type="entry name" value="dTDP_Gluc_deHydtase"/>
</dbReference>
<organism evidence="6">
    <name type="scientific">marine sediment metagenome</name>
    <dbReference type="NCBI Taxonomy" id="412755"/>
    <lineage>
        <taxon>unclassified sequences</taxon>
        <taxon>metagenomes</taxon>
        <taxon>ecological metagenomes</taxon>
    </lineage>
</organism>
<dbReference type="Pfam" id="PF16363">
    <property type="entry name" value="GDP_Man_Dehyd"/>
    <property type="match status" value="1"/>
</dbReference>
<dbReference type="Gene3D" id="3.40.50.720">
    <property type="entry name" value="NAD(P)-binding Rossmann-like Domain"/>
    <property type="match status" value="1"/>
</dbReference>
<proteinExistence type="predicted"/>
<gene>
    <name evidence="6" type="ORF">LCGC14_0712470</name>
</gene>
<evidence type="ECO:0000256" key="1">
    <source>
        <dbReference type="ARBA" id="ARBA00001911"/>
    </source>
</evidence>
<feature type="compositionally biased region" description="Low complexity" evidence="4">
    <location>
        <begin position="109"/>
        <end position="119"/>
    </location>
</feature>
<protein>
    <recommendedName>
        <fullName evidence="5">NAD(P)-binding domain-containing protein</fullName>
    </recommendedName>
</protein>
<keyword evidence="2" id="KW-0520">NAD</keyword>
<feature type="domain" description="NAD(P)-binding" evidence="5">
    <location>
        <begin position="3"/>
        <end position="270"/>
    </location>
</feature>